<dbReference type="EMBL" id="JBEPIJ010000003">
    <property type="protein sequence ID" value="MES0873160.1"/>
    <property type="molecule type" value="Genomic_DNA"/>
</dbReference>
<evidence type="ECO:0000256" key="3">
    <source>
        <dbReference type="ARBA" id="ARBA00023125"/>
    </source>
</evidence>
<feature type="domain" description="Type I restriction modification DNA specificity" evidence="4">
    <location>
        <begin position="231"/>
        <end position="373"/>
    </location>
</feature>
<accession>A0ABV2A8S9</accession>
<proteinExistence type="inferred from homology"/>
<keyword evidence="2" id="KW-0680">Restriction system</keyword>
<dbReference type="EC" id="3.1.21.-" evidence="5"/>
<comment type="similarity">
    <text evidence="1">Belongs to the type-I restriction system S methylase family.</text>
</comment>
<dbReference type="Proteomes" id="UP001465331">
    <property type="component" value="Unassembled WGS sequence"/>
</dbReference>
<dbReference type="InterPro" id="IPR000055">
    <property type="entry name" value="Restrct_endonuc_typeI_TRD"/>
</dbReference>
<keyword evidence="6" id="KW-1185">Reference proteome</keyword>
<dbReference type="CDD" id="cd17273">
    <property type="entry name" value="RMtype1_S_EcoJA69PI-TRD1-CR1_like"/>
    <property type="match status" value="1"/>
</dbReference>
<name>A0ABV2A8S9_9GAMM</name>
<keyword evidence="5" id="KW-0255">Endonuclease</keyword>
<sequence length="438" mass="48678">MAGEWREVPIGELAEIYDGPHATPPKTDDGPVFLGISNLASGRIDLTNAEHLSEDDYARWTRRVEPLEGDVVFSYETRLGEAAIIPHGLRCCLGRRMGLLRARPGKVDKRFLLYAYLGPQFQKTLRSRTIHGSTVDRIPLIEMPRFTIEVPASIDEQQAIAHILGTLDDKIELNRRMSETLEAMARALFKSWFVDFDPVRAKAEGRDPGLPAPLADLFPARLVDSELGEIPEGWEVKPISELADVVGGSTPKTERAEYWEGGTHYWVTPKDLSALSMPVLLDTERKITDAGLAQISSGLLPKGTVLLSSRAPIGYLAIAEVPVAVNQGFIAMKPRRGTSNLFLLRWARAFHEEIVSHANGSTFLEISRSSFRLIRTVAPTASVMDAFDRISQPLYRKVVEHERESRTLAALRDALLPRLISGALRVNDAERFLEARGL</sequence>
<evidence type="ECO:0000256" key="1">
    <source>
        <dbReference type="ARBA" id="ARBA00010923"/>
    </source>
</evidence>
<evidence type="ECO:0000313" key="5">
    <source>
        <dbReference type="EMBL" id="MES0873160.1"/>
    </source>
</evidence>
<dbReference type="PANTHER" id="PTHR30408:SF13">
    <property type="entry name" value="TYPE I RESTRICTION ENZYME HINDI SPECIFICITY SUBUNIT"/>
    <property type="match status" value="1"/>
</dbReference>
<comment type="caution">
    <text evidence="5">The sequence shown here is derived from an EMBL/GenBank/DDBJ whole genome shotgun (WGS) entry which is preliminary data.</text>
</comment>
<feature type="domain" description="Type I restriction modification DNA specificity" evidence="4">
    <location>
        <begin position="4"/>
        <end position="182"/>
    </location>
</feature>
<organism evidence="5 6">
    <name type="scientific">Sinimarinibacterium thermocellulolyticum</name>
    <dbReference type="NCBI Taxonomy" id="3170016"/>
    <lineage>
        <taxon>Bacteria</taxon>
        <taxon>Pseudomonadati</taxon>
        <taxon>Pseudomonadota</taxon>
        <taxon>Gammaproteobacteria</taxon>
        <taxon>Nevskiales</taxon>
        <taxon>Nevskiaceae</taxon>
        <taxon>Sinimarinibacterium</taxon>
    </lineage>
</organism>
<dbReference type="Gene3D" id="1.10.287.1120">
    <property type="entry name" value="Bipartite methylase S protein"/>
    <property type="match status" value="1"/>
</dbReference>
<keyword evidence="5" id="KW-0378">Hydrolase</keyword>
<keyword evidence="3" id="KW-0238">DNA-binding</keyword>
<keyword evidence="5" id="KW-0540">Nuclease</keyword>
<dbReference type="GO" id="GO:0004519">
    <property type="term" value="F:endonuclease activity"/>
    <property type="evidence" value="ECO:0007669"/>
    <property type="project" value="UniProtKB-KW"/>
</dbReference>
<protein>
    <submittedName>
        <fullName evidence="5">Restriction endonuclease subunit S</fullName>
        <ecNumber evidence="5">3.1.21.-</ecNumber>
    </submittedName>
</protein>
<evidence type="ECO:0000259" key="4">
    <source>
        <dbReference type="Pfam" id="PF01420"/>
    </source>
</evidence>
<evidence type="ECO:0000313" key="6">
    <source>
        <dbReference type="Proteomes" id="UP001465331"/>
    </source>
</evidence>
<dbReference type="InterPro" id="IPR052021">
    <property type="entry name" value="Type-I_RS_S_subunit"/>
</dbReference>
<dbReference type="PANTHER" id="PTHR30408">
    <property type="entry name" value="TYPE-1 RESTRICTION ENZYME ECOKI SPECIFICITY PROTEIN"/>
    <property type="match status" value="1"/>
</dbReference>
<gene>
    <name evidence="5" type="ORF">ABSH63_03915</name>
</gene>
<dbReference type="SUPFAM" id="SSF116734">
    <property type="entry name" value="DNA methylase specificity domain"/>
    <property type="match status" value="2"/>
</dbReference>
<evidence type="ECO:0000256" key="2">
    <source>
        <dbReference type="ARBA" id="ARBA00022747"/>
    </source>
</evidence>
<dbReference type="Gene3D" id="3.90.220.20">
    <property type="entry name" value="DNA methylase specificity domains"/>
    <property type="match status" value="2"/>
</dbReference>
<dbReference type="GO" id="GO:0016787">
    <property type="term" value="F:hydrolase activity"/>
    <property type="evidence" value="ECO:0007669"/>
    <property type="project" value="UniProtKB-KW"/>
</dbReference>
<dbReference type="RefSeq" id="WP_352887614.1">
    <property type="nucleotide sequence ID" value="NZ_JBEPIJ010000003.1"/>
</dbReference>
<dbReference type="Pfam" id="PF01420">
    <property type="entry name" value="Methylase_S"/>
    <property type="match status" value="2"/>
</dbReference>
<dbReference type="InterPro" id="IPR044946">
    <property type="entry name" value="Restrct_endonuc_typeI_TRD_sf"/>
</dbReference>
<reference evidence="5 6" key="1">
    <citation type="submission" date="2024-06" db="EMBL/GenBank/DDBJ databases">
        <authorList>
            <person name="Li Z."/>
            <person name="Jiang Y."/>
        </authorList>
    </citation>
    <scope>NUCLEOTIDE SEQUENCE [LARGE SCALE GENOMIC DNA]</scope>
    <source>
        <strain evidence="5 6">HSW-8</strain>
    </source>
</reference>